<evidence type="ECO:0000256" key="2">
    <source>
        <dbReference type="ARBA" id="ARBA00010139"/>
    </source>
</evidence>
<organism evidence="8 9">
    <name type="scientific">Albimonas pacifica</name>
    <dbReference type="NCBI Taxonomy" id="1114924"/>
    <lineage>
        <taxon>Bacteria</taxon>
        <taxon>Pseudomonadati</taxon>
        <taxon>Pseudomonadota</taxon>
        <taxon>Alphaproteobacteria</taxon>
        <taxon>Rhodobacterales</taxon>
        <taxon>Paracoccaceae</taxon>
        <taxon>Albimonas</taxon>
    </lineage>
</organism>
<dbReference type="FunFam" id="3.50.50.60:FF:000228">
    <property type="entry name" value="FAD-containing monooxygenase EthA"/>
    <property type="match status" value="1"/>
</dbReference>
<dbReference type="RefSeq" id="WP_092862833.1">
    <property type="nucleotide sequence ID" value="NZ_FOQH01000009.1"/>
</dbReference>
<evidence type="ECO:0000256" key="6">
    <source>
        <dbReference type="ARBA" id="ARBA00023002"/>
    </source>
</evidence>
<dbReference type="STRING" id="1114924.SAMN05216258_109206"/>
<dbReference type="Gene3D" id="3.50.50.60">
    <property type="entry name" value="FAD/NAD(P)-binding domain"/>
    <property type="match status" value="2"/>
</dbReference>
<keyword evidence="4" id="KW-0274">FAD</keyword>
<sequence length="504" mass="57502">MNIASSPLEAAQARTFDDGDHFDVLIVGAGISGIDAAYHLQQDHPDRSFAMIERQAEFGGTWRTHRYPGIRSDSDLHTFGFSWKPWKKKAIAEAQLILDYLDQAMEEQDLHRRVRYGHEVVSADWSSDDARWTLHLRRLADGADLRVTCNFLWMCQGYYEHREGYTPRWPGMDDFKGEILHPQTWPEDQDLEGKKVVVIGSGATAATLIPAIAGKCAKAVMLQRSPTWFAPRPTHDEFQATLASLGLPDDQYHDIMRRKVLKMQEDIIRRSFEEPEALGEELLGAARAYLGPDYPLERDFRPSYRPWRQRLALIPDGDMFQAIRRGEAEVVTAKIERFEADGIRLDDGRLLEADVIVTATGFNLLPLGGVRFAVDGEGVSLPEQWLNRGIMITGLPNLAWTFGYLRTSWTMRADLVAAFVSRLLRHMDEKGVRSVTPTLREEDRQMEPRPWIDPENFNAGYIMRGHALMPRQGDRGPWVNSQDYYEERESLPAADLEDGTLVYR</sequence>
<keyword evidence="7" id="KW-0503">Monooxygenase</keyword>
<comment type="similarity">
    <text evidence="2">Belongs to the FAD-binding monooxygenase family.</text>
</comment>
<dbReference type="EMBL" id="FOQH01000009">
    <property type="protein sequence ID" value="SFI79665.1"/>
    <property type="molecule type" value="Genomic_DNA"/>
</dbReference>
<dbReference type="GO" id="GO:0004499">
    <property type="term" value="F:N,N-dimethylaniline monooxygenase activity"/>
    <property type="evidence" value="ECO:0007669"/>
    <property type="project" value="InterPro"/>
</dbReference>
<keyword evidence="3" id="KW-0285">Flavoprotein</keyword>
<gene>
    <name evidence="8" type="ORF">SAMN05216258_109206</name>
</gene>
<dbReference type="GO" id="GO:0050660">
    <property type="term" value="F:flavin adenine dinucleotide binding"/>
    <property type="evidence" value="ECO:0007669"/>
    <property type="project" value="InterPro"/>
</dbReference>
<evidence type="ECO:0000256" key="3">
    <source>
        <dbReference type="ARBA" id="ARBA00022630"/>
    </source>
</evidence>
<comment type="cofactor">
    <cofactor evidence="1">
        <name>FAD</name>
        <dbReference type="ChEBI" id="CHEBI:57692"/>
    </cofactor>
</comment>
<dbReference type="SUPFAM" id="SSF51905">
    <property type="entry name" value="FAD/NAD(P)-binding domain"/>
    <property type="match status" value="1"/>
</dbReference>
<dbReference type="AlphaFoldDB" id="A0A1I3L5J9"/>
<dbReference type="InterPro" id="IPR036188">
    <property type="entry name" value="FAD/NAD-bd_sf"/>
</dbReference>
<keyword evidence="5" id="KW-0521">NADP</keyword>
<dbReference type="InterPro" id="IPR020946">
    <property type="entry name" value="Flavin_mOase-like"/>
</dbReference>
<evidence type="ECO:0000256" key="7">
    <source>
        <dbReference type="ARBA" id="ARBA00023033"/>
    </source>
</evidence>
<protein>
    <submittedName>
        <fullName evidence="8">Predicted flavoprotein CzcO associated with the cation diffusion facilitator CzcD</fullName>
    </submittedName>
</protein>
<dbReference type="Pfam" id="PF00743">
    <property type="entry name" value="FMO-like"/>
    <property type="match status" value="1"/>
</dbReference>
<name>A0A1I3L5J9_9RHOB</name>
<dbReference type="OrthoDB" id="312624at2"/>
<evidence type="ECO:0000313" key="9">
    <source>
        <dbReference type="Proteomes" id="UP000199377"/>
    </source>
</evidence>
<dbReference type="InterPro" id="IPR051820">
    <property type="entry name" value="FAD-binding_MO"/>
</dbReference>
<proteinExistence type="inferred from homology"/>
<evidence type="ECO:0000256" key="5">
    <source>
        <dbReference type="ARBA" id="ARBA00022857"/>
    </source>
</evidence>
<reference evidence="8 9" key="1">
    <citation type="submission" date="2016-10" db="EMBL/GenBank/DDBJ databases">
        <authorList>
            <person name="de Groot N.N."/>
        </authorList>
    </citation>
    <scope>NUCLEOTIDE SEQUENCE [LARGE SCALE GENOMIC DNA]</scope>
    <source>
        <strain evidence="8 9">CGMCC 1.11030</strain>
    </source>
</reference>
<dbReference type="PANTHER" id="PTHR43872:SF1">
    <property type="entry name" value="MONOOXYGENASE, PUTATIVE (AFU_ORTHOLOGUE AFUA_8G02570)-RELATED"/>
    <property type="match status" value="1"/>
</dbReference>
<keyword evidence="9" id="KW-1185">Reference proteome</keyword>
<accession>A0A1I3L5J9</accession>
<keyword evidence="6" id="KW-0560">Oxidoreductase</keyword>
<evidence type="ECO:0000313" key="8">
    <source>
        <dbReference type="EMBL" id="SFI79665.1"/>
    </source>
</evidence>
<dbReference type="Proteomes" id="UP000199377">
    <property type="component" value="Unassembled WGS sequence"/>
</dbReference>
<dbReference type="GO" id="GO:0050661">
    <property type="term" value="F:NADP binding"/>
    <property type="evidence" value="ECO:0007669"/>
    <property type="project" value="InterPro"/>
</dbReference>
<evidence type="ECO:0000256" key="1">
    <source>
        <dbReference type="ARBA" id="ARBA00001974"/>
    </source>
</evidence>
<evidence type="ECO:0000256" key="4">
    <source>
        <dbReference type="ARBA" id="ARBA00022827"/>
    </source>
</evidence>
<dbReference type="PANTHER" id="PTHR43872">
    <property type="entry name" value="MONOOXYGENASE, PUTATIVE (AFU_ORTHOLOGUE AFUA_8G02570)-RELATED"/>
    <property type="match status" value="1"/>
</dbReference>